<feature type="transmembrane region" description="Helical" evidence="1">
    <location>
        <begin position="12"/>
        <end position="30"/>
    </location>
</feature>
<evidence type="ECO:0000259" key="2">
    <source>
        <dbReference type="Pfam" id="PF04235"/>
    </source>
</evidence>
<keyword evidence="1" id="KW-0472">Membrane</keyword>
<feature type="domain" description="DUF418" evidence="2">
    <location>
        <begin position="220"/>
        <end position="380"/>
    </location>
</feature>
<feature type="transmembrane region" description="Helical" evidence="1">
    <location>
        <begin position="341"/>
        <end position="361"/>
    </location>
</feature>
<feature type="transmembrane region" description="Helical" evidence="1">
    <location>
        <begin position="269"/>
        <end position="293"/>
    </location>
</feature>
<reference evidence="4" key="1">
    <citation type="journal article" date="2019" name="Int. J. Syst. Evol. Microbiol.">
        <title>The Global Catalogue of Microorganisms (GCM) 10K type strain sequencing project: providing services to taxonomists for standard genome sequencing and annotation.</title>
        <authorList>
            <consortium name="The Broad Institute Genomics Platform"/>
            <consortium name="The Broad Institute Genome Sequencing Center for Infectious Disease"/>
            <person name="Wu L."/>
            <person name="Ma J."/>
        </authorList>
    </citation>
    <scope>NUCLEOTIDE SEQUENCE [LARGE SCALE GENOMIC DNA]</scope>
    <source>
        <strain evidence="4">CGMCC 4.7400</strain>
    </source>
</reference>
<dbReference type="InterPro" id="IPR007349">
    <property type="entry name" value="DUF418"/>
</dbReference>
<dbReference type="Proteomes" id="UP001597023">
    <property type="component" value="Unassembled WGS sequence"/>
</dbReference>
<feature type="transmembrane region" description="Helical" evidence="1">
    <location>
        <begin position="115"/>
        <end position="132"/>
    </location>
</feature>
<feature type="transmembrane region" description="Helical" evidence="1">
    <location>
        <begin position="239"/>
        <end position="257"/>
    </location>
</feature>
<feature type="transmembrane region" description="Helical" evidence="1">
    <location>
        <begin position="50"/>
        <end position="71"/>
    </location>
</feature>
<evidence type="ECO:0000313" key="4">
    <source>
        <dbReference type="Proteomes" id="UP001597023"/>
    </source>
</evidence>
<feature type="transmembrane region" description="Helical" evidence="1">
    <location>
        <begin position="313"/>
        <end position="335"/>
    </location>
</feature>
<dbReference type="EMBL" id="JBHTEB010000001">
    <property type="protein sequence ID" value="MFD0315658.1"/>
    <property type="molecule type" value="Genomic_DNA"/>
</dbReference>
<dbReference type="Pfam" id="PF04235">
    <property type="entry name" value="DUF418"/>
    <property type="match status" value="1"/>
</dbReference>
<comment type="caution">
    <text evidence="3">The sequence shown here is derived from an EMBL/GenBank/DDBJ whole genome shotgun (WGS) entry which is preliminary data.</text>
</comment>
<accession>A0ABW2W837</accession>
<dbReference type="InterPro" id="IPR052529">
    <property type="entry name" value="Bact_Transport_Assoc"/>
</dbReference>
<dbReference type="PANTHER" id="PTHR30590:SF2">
    <property type="entry name" value="INNER MEMBRANE PROTEIN"/>
    <property type="match status" value="1"/>
</dbReference>
<evidence type="ECO:0000256" key="1">
    <source>
        <dbReference type="SAM" id="Phobius"/>
    </source>
</evidence>
<keyword evidence="1" id="KW-1133">Transmembrane helix</keyword>
<sequence>MLVPGRVQEVDVLRGVALLGILLVNAQVIAGPRVGAGGVPVVSAVDEVAGWLVTALVAAKFYPLFAFLFGYSFTLQRAAAARAGVPFAPRHLRRLLCLLALGLAHGVLLFAGDILTVYAVLSLVLFAFRDVAPRAVVRTAACLVVGCAVCLLAWGLLTVRYAEPVGAREVAVWAQERVSVYRGGPGDIVGANARALRDGLGWNLVYALDVLAALLAGLAAGRAGLLTAPGRHRARLRRVVALGLPVGLAGGLVMAVCRNGPLDRRWYDVGSAVGVLTAPALTAAYVCGLLLVLDTGAGRRFAAVLAPAGRLALTHYLSQSLVLALVFTGYGLAWYGRAGTAALLAGCLVLYGVQVAVSGWVTRRFRYGPAEWVLRAATVGRGRGSAAG</sequence>
<dbReference type="PANTHER" id="PTHR30590">
    <property type="entry name" value="INNER MEMBRANE PROTEIN"/>
    <property type="match status" value="1"/>
</dbReference>
<keyword evidence="4" id="KW-1185">Reference proteome</keyword>
<protein>
    <submittedName>
        <fullName evidence="3">DUF418 domain-containing protein</fullName>
    </submittedName>
</protein>
<gene>
    <name evidence="3" type="ORF">ACFQZ6_15775</name>
</gene>
<evidence type="ECO:0000313" key="3">
    <source>
        <dbReference type="EMBL" id="MFD0315658.1"/>
    </source>
</evidence>
<organism evidence="3 4">
    <name type="scientific">Streptomyces flavalbus</name>
    <dbReference type="NCBI Taxonomy" id="2665155"/>
    <lineage>
        <taxon>Bacteria</taxon>
        <taxon>Bacillati</taxon>
        <taxon>Actinomycetota</taxon>
        <taxon>Actinomycetes</taxon>
        <taxon>Kitasatosporales</taxon>
        <taxon>Streptomycetaceae</taxon>
        <taxon>Streptomyces</taxon>
    </lineage>
</organism>
<keyword evidence="1" id="KW-0812">Transmembrane</keyword>
<dbReference type="RefSeq" id="WP_381609123.1">
    <property type="nucleotide sequence ID" value="NZ_JBHTEB010000001.1"/>
</dbReference>
<feature type="transmembrane region" description="Helical" evidence="1">
    <location>
        <begin position="139"/>
        <end position="157"/>
    </location>
</feature>
<feature type="transmembrane region" description="Helical" evidence="1">
    <location>
        <begin position="204"/>
        <end position="227"/>
    </location>
</feature>
<name>A0ABW2W837_9ACTN</name>
<proteinExistence type="predicted"/>